<evidence type="ECO:0000256" key="4">
    <source>
        <dbReference type="ARBA" id="ARBA00022829"/>
    </source>
</evidence>
<evidence type="ECO:0000256" key="1">
    <source>
        <dbReference type="ARBA" id="ARBA00000451"/>
    </source>
</evidence>
<keyword evidence="3" id="KW-0378">Hydrolase</keyword>
<dbReference type="KEGG" id="phu:Phum_PHUM080610"/>
<dbReference type="EnsemblMetazoa" id="PHUM080610-RA">
    <property type="protein sequence ID" value="PHUM080610-PA"/>
    <property type="gene ID" value="PHUM080610"/>
</dbReference>
<dbReference type="PANTHER" id="PTHR12792:SF0">
    <property type="entry name" value="SEPARIN"/>
    <property type="match status" value="1"/>
</dbReference>
<evidence type="ECO:0000313" key="7">
    <source>
        <dbReference type="EnsemblMetazoa" id="PHUM080610-PA"/>
    </source>
</evidence>
<comment type="catalytic activity">
    <reaction evidence="1">
        <text>All bonds known to be hydrolyzed by this endopeptidase have arginine in P1 and an acidic residue in P4. P6 is often occupied by an acidic residue or by a hydroxy-amino-acid residue, the phosphorylation of which enhances cleavage.</text>
        <dbReference type="EC" id="3.4.22.49"/>
    </reaction>
</comment>
<dbReference type="GO" id="GO:0006508">
    <property type="term" value="P:proteolysis"/>
    <property type="evidence" value="ECO:0007669"/>
    <property type="project" value="InterPro"/>
</dbReference>
<dbReference type="CTD" id="8231470"/>
<accession>E0VC81</accession>
<dbReference type="PANTHER" id="PTHR12792">
    <property type="entry name" value="EXTRA SPINDLE POLES 1-RELATED"/>
    <property type="match status" value="1"/>
</dbReference>
<dbReference type="HOGENOM" id="CLU_445069_0_0_1"/>
<name>E0VC81_PEDHC</name>
<dbReference type="RefSeq" id="XP_002423725.1">
    <property type="nucleotide sequence ID" value="XM_002423680.1"/>
</dbReference>
<dbReference type="STRING" id="121224.E0VC81"/>
<reference evidence="7" key="3">
    <citation type="submission" date="2021-02" db="UniProtKB">
        <authorList>
            <consortium name="EnsemblMetazoa"/>
        </authorList>
    </citation>
    <scope>IDENTIFICATION</scope>
    <source>
        <strain evidence="7">USDA</strain>
    </source>
</reference>
<dbReference type="EMBL" id="AAZO01000962">
    <property type="status" value="NOT_ANNOTATED_CDS"/>
    <property type="molecule type" value="Genomic_DNA"/>
</dbReference>
<feature type="domain" description="Peptidase C50" evidence="5">
    <location>
        <begin position="299"/>
        <end position="395"/>
    </location>
</feature>
<dbReference type="GO" id="GO:0004197">
    <property type="term" value="F:cysteine-type endopeptidase activity"/>
    <property type="evidence" value="ECO:0007669"/>
    <property type="project" value="InterPro"/>
</dbReference>
<dbReference type="GO" id="GO:0005634">
    <property type="term" value="C:nucleus"/>
    <property type="evidence" value="ECO:0007669"/>
    <property type="project" value="InterPro"/>
</dbReference>
<protein>
    <recommendedName>
        <fullName evidence="2">separase</fullName>
        <ecNumber evidence="2">3.4.22.49</ecNumber>
    </recommendedName>
</protein>
<dbReference type="Proteomes" id="UP000009046">
    <property type="component" value="Unassembled WGS sequence"/>
</dbReference>
<dbReference type="eggNOG" id="KOG1849">
    <property type="taxonomic scope" value="Eukaryota"/>
</dbReference>
<sequence>MDSELLKTEIIEKIKNLMKNERIQPEPEFECFFKYLAIAQSDTEFINNEKIFELVKSHGIHLLNDVKYWLDISLEENFNKDCLQSVPVLDPKHFIINDYNDFIEKLKELPSEWTVIQITKKFTKFDIASKNNSKIVPGMHITKFYCGKNAERREYFSMGRTSRKLYDAYNNTNSELSSHYMDLIFQVVLSASFLKCKDIYAILRLALYPNENESVNTSQLMLLVENIKVLNLRKENAIKKALYKPVILILDNEFENIPWEMLTPLVFQPVCRISSFHLLYALYKYHQPHIKNGYRLAEMDSVYSLINPGKDLESCEKQMKEFLKKRLPWADKEIGIVPDPKELVTKIKNYSLYLYCGHGSGTQYLKTKDLKKTYVKGLVLLFGCSSNMPRNGGGKTPHQNSTYTYLTNGCPLTIGCIQDVGSTDADAACEYMLSEFMPSVTITESSQAVVTDPKEPNVLLALSKAKSKCTKYWSKSSFVARGIPCKTIIGNKSKIFSETELFTN</sequence>
<proteinExistence type="predicted"/>
<evidence type="ECO:0000313" key="8">
    <source>
        <dbReference type="Proteomes" id="UP000009046"/>
    </source>
</evidence>
<dbReference type="GeneID" id="8231470"/>
<dbReference type="GO" id="GO:0005737">
    <property type="term" value="C:cytoplasm"/>
    <property type="evidence" value="ECO:0007669"/>
    <property type="project" value="TreeGrafter"/>
</dbReference>
<gene>
    <name evidence="7" type="primary">8231470</name>
    <name evidence="6" type="ORF">Phum_PHUM080610</name>
</gene>
<dbReference type="InterPro" id="IPR005314">
    <property type="entry name" value="Peptidase_C50"/>
</dbReference>
<reference evidence="6" key="1">
    <citation type="submission" date="2007-04" db="EMBL/GenBank/DDBJ databases">
        <title>Annotation of Pediculus humanus corporis strain USDA.</title>
        <authorList>
            <person name="Kirkness E."/>
            <person name="Hannick L."/>
            <person name="Hass B."/>
            <person name="Bruggner R."/>
            <person name="Lawson D."/>
            <person name="Bidwell S."/>
            <person name="Joardar V."/>
            <person name="Caler E."/>
            <person name="Walenz B."/>
            <person name="Inman J."/>
            <person name="Schobel S."/>
            <person name="Galinsky K."/>
            <person name="Amedeo P."/>
            <person name="Strausberg R."/>
        </authorList>
    </citation>
    <scope>NUCLEOTIDE SEQUENCE</scope>
    <source>
        <strain evidence="6">USDA</strain>
    </source>
</reference>
<dbReference type="InParanoid" id="E0VC81"/>
<keyword evidence="4" id="KW-0159">Chromosome partition</keyword>
<dbReference type="EMBL" id="DS235048">
    <property type="protein sequence ID" value="EEB10987.1"/>
    <property type="molecule type" value="Genomic_DNA"/>
</dbReference>
<evidence type="ECO:0000256" key="2">
    <source>
        <dbReference type="ARBA" id="ARBA00012489"/>
    </source>
</evidence>
<dbReference type="GO" id="GO:0072686">
    <property type="term" value="C:mitotic spindle"/>
    <property type="evidence" value="ECO:0007669"/>
    <property type="project" value="TreeGrafter"/>
</dbReference>
<dbReference type="Pfam" id="PF03568">
    <property type="entry name" value="Separin_C"/>
    <property type="match status" value="1"/>
</dbReference>
<dbReference type="OrthoDB" id="10255632at2759"/>
<keyword evidence="8" id="KW-1185">Reference proteome</keyword>
<evidence type="ECO:0000256" key="3">
    <source>
        <dbReference type="ARBA" id="ARBA00022801"/>
    </source>
</evidence>
<dbReference type="GO" id="GO:0051307">
    <property type="term" value="P:meiotic chromosome separation"/>
    <property type="evidence" value="ECO:0007669"/>
    <property type="project" value="TreeGrafter"/>
</dbReference>
<dbReference type="InterPro" id="IPR030397">
    <property type="entry name" value="SEPARIN_core_dom"/>
</dbReference>
<dbReference type="EC" id="3.4.22.49" evidence="2"/>
<dbReference type="AlphaFoldDB" id="E0VC81"/>
<organism>
    <name type="scientific">Pediculus humanus subsp. corporis</name>
    <name type="common">Body louse</name>
    <dbReference type="NCBI Taxonomy" id="121224"/>
    <lineage>
        <taxon>Eukaryota</taxon>
        <taxon>Metazoa</taxon>
        <taxon>Ecdysozoa</taxon>
        <taxon>Arthropoda</taxon>
        <taxon>Hexapoda</taxon>
        <taxon>Insecta</taxon>
        <taxon>Pterygota</taxon>
        <taxon>Neoptera</taxon>
        <taxon>Paraneoptera</taxon>
        <taxon>Psocodea</taxon>
        <taxon>Troctomorpha</taxon>
        <taxon>Phthiraptera</taxon>
        <taxon>Anoplura</taxon>
        <taxon>Pediculidae</taxon>
        <taxon>Pediculus</taxon>
    </lineage>
</organism>
<evidence type="ECO:0000259" key="5">
    <source>
        <dbReference type="PROSITE" id="PS51700"/>
    </source>
</evidence>
<evidence type="ECO:0000313" key="6">
    <source>
        <dbReference type="EMBL" id="EEB10987.1"/>
    </source>
</evidence>
<reference evidence="6" key="2">
    <citation type="submission" date="2007-04" db="EMBL/GenBank/DDBJ databases">
        <title>The genome of the human body louse.</title>
        <authorList>
            <consortium name="The Human Body Louse Genome Consortium"/>
            <person name="Kirkness E."/>
            <person name="Walenz B."/>
            <person name="Hass B."/>
            <person name="Bruggner R."/>
            <person name="Strausberg R."/>
        </authorList>
    </citation>
    <scope>NUCLEOTIDE SEQUENCE</scope>
    <source>
        <strain evidence="6">USDA</strain>
    </source>
</reference>
<dbReference type="PROSITE" id="PS51700">
    <property type="entry name" value="SEPARIN"/>
    <property type="match status" value="1"/>
</dbReference>
<dbReference type="VEuPathDB" id="VectorBase:PHUM080610"/>